<sequence>MTSGLKDERLQELAESNYVMLKEVYCLSQQLKGLVDRLHLSYLKQGIVQEMDMVMAIKLTSDRLYEGLERYLRPECDPDSAYDPAKPETE</sequence>
<gene>
    <name evidence="1" type="ORF">GMPD_26680</name>
    <name evidence="2" type="ORF">M1B72_05435</name>
</gene>
<dbReference type="Proteomes" id="UP000831485">
    <property type="component" value="Chromosome"/>
</dbReference>
<evidence type="ECO:0000313" key="1">
    <source>
        <dbReference type="EMBL" id="GFO64749.1"/>
    </source>
</evidence>
<accession>A0A6V8N036</accession>
<dbReference type="Proteomes" id="UP000568888">
    <property type="component" value="Unassembled WGS sequence"/>
</dbReference>
<reference evidence="3" key="1">
    <citation type="submission" date="2020-06" db="EMBL/GenBank/DDBJ databases">
        <title>Draft genomic sequecing of Geomonas sp. Red736.</title>
        <authorList>
            <person name="Itoh H."/>
            <person name="Xu Z.X."/>
            <person name="Ushijima N."/>
            <person name="Masuda Y."/>
            <person name="Shiratori Y."/>
            <person name="Senoo K."/>
        </authorList>
    </citation>
    <scope>NUCLEOTIDE SEQUENCE [LARGE SCALE GENOMIC DNA]</scope>
    <source>
        <strain evidence="3">Red736</strain>
    </source>
</reference>
<evidence type="ECO:0000313" key="3">
    <source>
        <dbReference type="Proteomes" id="UP000568888"/>
    </source>
</evidence>
<reference evidence="2" key="3">
    <citation type="submission" date="2022-04" db="EMBL/GenBank/DDBJ databases">
        <authorList>
            <person name="Liu G."/>
        </authorList>
    </citation>
    <scope>NUCLEOTIDE SEQUENCE</scope>
    <source>
        <strain evidence="2">RG22</strain>
    </source>
</reference>
<dbReference type="RefSeq" id="WP_183348148.1">
    <property type="nucleotide sequence ID" value="NZ_BLXY01000005.1"/>
</dbReference>
<evidence type="ECO:0000313" key="2">
    <source>
        <dbReference type="EMBL" id="UPU37153.1"/>
    </source>
</evidence>
<keyword evidence="4" id="KW-1185">Reference proteome</keyword>
<evidence type="ECO:0000313" key="4">
    <source>
        <dbReference type="Proteomes" id="UP000831485"/>
    </source>
</evidence>
<name>A0A6V8N036_9BACT</name>
<dbReference type="AlphaFoldDB" id="A0A6V8N036"/>
<dbReference type="EMBL" id="BLXY01000005">
    <property type="protein sequence ID" value="GFO64749.1"/>
    <property type="molecule type" value="Genomic_DNA"/>
</dbReference>
<organism evidence="1 3">
    <name type="scientific">Geomonas paludis</name>
    <dbReference type="NCBI Taxonomy" id="2740185"/>
    <lineage>
        <taxon>Bacteria</taxon>
        <taxon>Pseudomonadati</taxon>
        <taxon>Thermodesulfobacteriota</taxon>
        <taxon>Desulfuromonadia</taxon>
        <taxon>Geobacterales</taxon>
        <taxon>Geobacteraceae</taxon>
        <taxon>Geomonas</taxon>
    </lineage>
</organism>
<proteinExistence type="predicted"/>
<protein>
    <submittedName>
        <fullName evidence="1">Uncharacterized protein</fullName>
    </submittedName>
</protein>
<dbReference type="EMBL" id="CP096574">
    <property type="protein sequence ID" value="UPU37153.1"/>
    <property type="molecule type" value="Genomic_DNA"/>
</dbReference>
<reference evidence="1" key="2">
    <citation type="journal article" date="2021" name="Int. J. Syst. Evol. Microbiol.">
        <title>Geomonas silvestris sp. nov., Geomonas paludis sp. nov. and Geomonas limicola sp. nov., isolated from terrestrial environments, and emended description of the genus Geomonas.</title>
        <authorList>
            <person name="Itoh H."/>
            <person name="Xu Z."/>
            <person name="Masuda Y."/>
            <person name="Ushijima N."/>
            <person name="Hayakawa C."/>
            <person name="Shiratori Y."/>
            <person name="Senoo K."/>
        </authorList>
    </citation>
    <scope>NUCLEOTIDE SEQUENCE</scope>
    <source>
        <strain evidence="1">Red736</strain>
    </source>
</reference>